<dbReference type="OrthoDB" id="119498at2"/>
<dbReference type="Gene3D" id="3.40.630.30">
    <property type="match status" value="1"/>
</dbReference>
<accession>A0A2V3A013</accession>
<dbReference type="InterPro" id="IPR058995">
    <property type="entry name" value="YolC/YozM-like"/>
</dbReference>
<keyword evidence="3" id="KW-0689">Ribosomal protein</keyword>
<evidence type="ECO:0000259" key="2">
    <source>
        <dbReference type="PROSITE" id="PS51186"/>
    </source>
</evidence>
<name>A0A2V3A013_9BACI</name>
<comment type="caution">
    <text evidence="3">The sequence shown here is derived from an EMBL/GenBank/DDBJ whole genome shotgun (WGS) entry which is preliminary data.</text>
</comment>
<organism evidence="3 4">
    <name type="scientific">Cytobacillus oceanisediminis</name>
    <dbReference type="NCBI Taxonomy" id="665099"/>
    <lineage>
        <taxon>Bacteria</taxon>
        <taxon>Bacillati</taxon>
        <taxon>Bacillota</taxon>
        <taxon>Bacilli</taxon>
        <taxon>Bacillales</taxon>
        <taxon>Bacillaceae</taxon>
        <taxon>Cytobacillus</taxon>
    </lineage>
</organism>
<feature type="region of interest" description="Disordered" evidence="1">
    <location>
        <begin position="189"/>
        <end position="208"/>
    </location>
</feature>
<feature type="compositionally biased region" description="Basic and acidic residues" evidence="1">
    <location>
        <begin position="194"/>
        <end position="208"/>
    </location>
</feature>
<proteinExistence type="predicted"/>
<dbReference type="RefSeq" id="WP_110066021.1">
    <property type="nucleotide sequence ID" value="NZ_QGTW01000009.1"/>
</dbReference>
<reference evidence="3 4" key="1">
    <citation type="submission" date="2018-05" db="EMBL/GenBank/DDBJ databases">
        <title>Freshwater and sediment microbial communities from various areas in North America, analyzing microbe dynamics in response to fracking.</title>
        <authorList>
            <person name="Lamendella R."/>
        </authorList>
    </citation>
    <scope>NUCLEOTIDE SEQUENCE [LARGE SCALE GENOMIC DNA]</scope>
    <source>
        <strain evidence="3 4">15_TX</strain>
    </source>
</reference>
<dbReference type="PROSITE" id="PS51186">
    <property type="entry name" value="GNAT"/>
    <property type="match status" value="1"/>
</dbReference>
<dbReference type="Proteomes" id="UP000247150">
    <property type="component" value="Unassembled WGS sequence"/>
</dbReference>
<feature type="domain" description="N-acetyltransferase" evidence="2">
    <location>
        <begin position="3"/>
        <end position="169"/>
    </location>
</feature>
<gene>
    <name evidence="3" type="ORF">DFO73_1094</name>
</gene>
<evidence type="ECO:0000313" key="3">
    <source>
        <dbReference type="EMBL" id="PWW26841.1"/>
    </source>
</evidence>
<dbReference type="Pfam" id="PF26328">
    <property type="entry name" value="YolC_YozM"/>
    <property type="match status" value="1"/>
</dbReference>
<dbReference type="GO" id="GO:0005840">
    <property type="term" value="C:ribosome"/>
    <property type="evidence" value="ECO:0007669"/>
    <property type="project" value="UniProtKB-KW"/>
</dbReference>
<dbReference type="EMBL" id="QGTW01000009">
    <property type="protein sequence ID" value="PWW26841.1"/>
    <property type="molecule type" value="Genomic_DNA"/>
</dbReference>
<dbReference type="InterPro" id="IPR000182">
    <property type="entry name" value="GNAT_dom"/>
</dbReference>
<dbReference type="InterPro" id="IPR016181">
    <property type="entry name" value="Acyl_CoA_acyltransferase"/>
</dbReference>
<dbReference type="AlphaFoldDB" id="A0A2V3A013"/>
<dbReference type="CDD" id="cd04301">
    <property type="entry name" value="NAT_SF"/>
    <property type="match status" value="1"/>
</dbReference>
<keyword evidence="3" id="KW-0687">Ribonucleoprotein</keyword>
<evidence type="ECO:0000313" key="4">
    <source>
        <dbReference type="Proteomes" id="UP000247150"/>
    </source>
</evidence>
<sequence length="208" mass="23306">MDWSIRKASLSDVDTITELRIELLTLAGDVNEGNRSKVFSVNQSYFKEKLFNGGFSAWVAEVKGTVAAISGLVFFERPPQDKNVSGLEAYIMNMYTKPEYRGFGIARSLLEECITYFKSLGVGRIWLHSSQDGYQLYKKMVSTNDNGRARDERIASVLNAAFDEYGLISSQVGGTDSIMIEMDEANSEQELMEYTEKSKSKADLDPTI</sequence>
<dbReference type="SUPFAM" id="SSF55729">
    <property type="entry name" value="Acyl-CoA N-acyltransferases (Nat)"/>
    <property type="match status" value="1"/>
</dbReference>
<evidence type="ECO:0000256" key="1">
    <source>
        <dbReference type="SAM" id="MobiDB-lite"/>
    </source>
</evidence>
<dbReference type="GO" id="GO:0016747">
    <property type="term" value="F:acyltransferase activity, transferring groups other than amino-acyl groups"/>
    <property type="evidence" value="ECO:0007669"/>
    <property type="project" value="InterPro"/>
</dbReference>
<protein>
    <submittedName>
        <fullName evidence="3">Ribosomal protein S18 acetylase RimI-like enzyme</fullName>
    </submittedName>
</protein>